<evidence type="ECO:0000256" key="1">
    <source>
        <dbReference type="PROSITE-ProRule" id="PRU00285"/>
    </source>
</evidence>
<accession>A0A8J2K724</accession>
<evidence type="ECO:0000259" key="4">
    <source>
        <dbReference type="PROSITE" id="PS01031"/>
    </source>
</evidence>
<gene>
    <name evidence="5" type="ORF">AFUS01_LOCUS19341</name>
</gene>
<dbReference type="GO" id="GO:0051082">
    <property type="term" value="F:unfolded protein binding"/>
    <property type="evidence" value="ECO:0007669"/>
    <property type="project" value="TreeGrafter"/>
</dbReference>
<organism evidence="5 6">
    <name type="scientific">Allacma fusca</name>
    <dbReference type="NCBI Taxonomy" id="39272"/>
    <lineage>
        <taxon>Eukaryota</taxon>
        <taxon>Metazoa</taxon>
        <taxon>Ecdysozoa</taxon>
        <taxon>Arthropoda</taxon>
        <taxon>Hexapoda</taxon>
        <taxon>Collembola</taxon>
        <taxon>Symphypleona</taxon>
        <taxon>Sminthuridae</taxon>
        <taxon>Allacma</taxon>
    </lineage>
</organism>
<keyword evidence="6" id="KW-1185">Reference proteome</keyword>
<dbReference type="InterPro" id="IPR002068">
    <property type="entry name" value="A-crystallin/Hsp20_dom"/>
</dbReference>
<protein>
    <recommendedName>
        <fullName evidence="4">SHSP domain-containing protein</fullName>
    </recommendedName>
</protein>
<dbReference type="PANTHER" id="PTHR45640">
    <property type="entry name" value="HEAT SHOCK PROTEIN HSP-12.2-RELATED"/>
    <property type="match status" value="1"/>
</dbReference>
<reference evidence="5" key="1">
    <citation type="submission" date="2021-06" db="EMBL/GenBank/DDBJ databases">
        <authorList>
            <person name="Hodson N. C."/>
            <person name="Mongue J. A."/>
            <person name="Jaron S. K."/>
        </authorList>
    </citation>
    <scope>NUCLEOTIDE SEQUENCE</scope>
</reference>
<comment type="similarity">
    <text evidence="1 2">Belongs to the small heat shock protein (HSP20) family.</text>
</comment>
<proteinExistence type="inferred from homology"/>
<dbReference type="AlphaFoldDB" id="A0A8J2K724"/>
<dbReference type="GO" id="GO:0009408">
    <property type="term" value="P:response to heat"/>
    <property type="evidence" value="ECO:0007669"/>
    <property type="project" value="TreeGrafter"/>
</dbReference>
<sequence>MNSVFGGLCGFDRGSVLGCKSEVVTEGDQQKYCLNVRVGNFSPENVKISLKDRVMTIEAKTEEKSEDGNRRVYQEVSRQFTLPENVDLKEVKSILTPEGVLKIEAPLPQQALPEPPKPQEIPIHLE</sequence>
<name>A0A8J2K724_9HEXA</name>
<evidence type="ECO:0000313" key="5">
    <source>
        <dbReference type="EMBL" id="CAG7730719.1"/>
    </source>
</evidence>
<feature type="domain" description="SHSP" evidence="4">
    <location>
        <begin position="14"/>
        <end position="124"/>
    </location>
</feature>
<dbReference type="PANTHER" id="PTHR45640:SF26">
    <property type="entry name" value="RE23625P"/>
    <property type="match status" value="1"/>
</dbReference>
<dbReference type="InterPro" id="IPR001436">
    <property type="entry name" value="Alpha-crystallin/sHSP_animal"/>
</dbReference>
<feature type="region of interest" description="Disordered" evidence="3">
    <location>
        <begin position="106"/>
        <end position="126"/>
    </location>
</feature>
<dbReference type="CDD" id="cd06526">
    <property type="entry name" value="metazoan_ACD"/>
    <property type="match status" value="1"/>
</dbReference>
<dbReference type="GO" id="GO:0042026">
    <property type="term" value="P:protein refolding"/>
    <property type="evidence" value="ECO:0007669"/>
    <property type="project" value="TreeGrafter"/>
</dbReference>
<evidence type="ECO:0000256" key="3">
    <source>
        <dbReference type="SAM" id="MobiDB-lite"/>
    </source>
</evidence>
<dbReference type="GO" id="GO:0005634">
    <property type="term" value="C:nucleus"/>
    <property type="evidence" value="ECO:0007669"/>
    <property type="project" value="TreeGrafter"/>
</dbReference>
<comment type="caution">
    <text evidence="5">The sequence shown here is derived from an EMBL/GenBank/DDBJ whole genome shotgun (WGS) entry which is preliminary data.</text>
</comment>
<dbReference type="Proteomes" id="UP000708208">
    <property type="component" value="Unassembled WGS sequence"/>
</dbReference>
<dbReference type="EMBL" id="CAJVCH010198913">
    <property type="protein sequence ID" value="CAG7730719.1"/>
    <property type="molecule type" value="Genomic_DNA"/>
</dbReference>
<evidence type="ECO:0000313" key="6">
    <source>
        <dbReference type="Proteomes" id="UP000708208"/>
    </source>
</evidence>
<dbReference type="PROSITE" id="PS01031">
    <property type="entry name" value="SHSP"/>
    <property type="match status" value="1"/>
</dbReference>
<dbReference type="GO" id="GO:0005737">
    <property type="term" value="C:cytoplasm"/>
    <property type="evidence" value="ECO:0007669"/>
    <property type="project" value="TreeGrafter"/>
</dbReference>
<dbReference type="Pfam" id="PF00011">
    <property type="entry name" value="HSP20"/>
    <property type="match status" value="1"/>
</dbReference>
<evidence type="ECO:0000256" key="2">
    <source>
        <dbReference type="RuleBase" id="RU003616"/>
    </source>
</evidence>
<dbReference type="OrthoDB" id="1431247at2759"/>